<accession>A0A438FIR4</accession>
<dbReference type="InterPro" id="IPR001611">
    <property type="entry name" value="Leu-rich_rpt"/>
</dbReference>
<name>A0A438FIR4_VITVI</name>
<dbReference type="AlphaFoldDB" id="A0A438FIR4"/>
<dbReference type="SUPFAM" id="SSF52058">
    <property type="entry name" value="L domain-like"/>
    <property type="match status" value="1"/>
</dbReference>
<comment type="caution">
    <text evidence="1">The sequence shown here is derived from an EMBL/GenBank/DDBJ whole genome shotgun (WGS) entry which is preliminary data.</text>
</comment>
<dbReference type="EMBL" id="QGNW01000874">
    <property type="protein sequence ID" value="RVW59879.1"/>
    <property type="molecule type" value="Genomic_DNA"/>
</dbReference>
<dbReference type="PANTHER" id="PTHR48054:SF82">
    <property type="entry name" value="LRR RECEPTOR-LIKE SERINE_THREONINE-PROTEIN KINASE FLS2"/>
    <property type="match status" value="1"/>
</dbReference>
<reference evidence="1 2" key="1">
    <citation type="journal article" date="2018" name="PLoS Genet.">
        <title>Population sequencing reveals clonal diversity and ancestral inbreeding in the grapevine cultivar Chardonnay.</title>
        <authorList>
            <person name="Roach M.J."/>
            <person name="Johnson D.L."/>
            <person name="Bohlmann J."/>
            <person name="van Vuuren H.J."/>
            <person name="Jones S.J."/>
            <person name="Pretorius I.S."/>
            <person name="Schmidt S.A."/>
            <person name="Borneman A.R."/>
        </authorList>
    </citation>
    <scope>NUCLEOTIDE SEQUENCE [LARGE SCALE GENOMIC DNA]</scope>
    <source>
        <strain evidence="2">cv. Chardonnay</strain>
        <tissue evidence="1">Leaf</tissue>
    </source>
</reference>
<gene>
    <name evidence="1" type="primary">GSO1_1</name>
    <name evidence="1" type="ORF">CK203_100550</name>
</gene>
<dbReference type="Pfam" id="PF13855">
    <property type="entry name" value="LRR_8"/>
    <property type="match status" value="1"/>
</dbReference>
<proteinExistence type="predicted"/>
<keyword evidence="1" id="KW-0675">Receptor</keyword>
<evidence type="ECO:0000313" key="1">
    <source>
        <dbReference type="EMBL" id="RVW59879.1"/>
    </source>
</evidence>
<dbReference type="Gene3D" id="3.80.10.10">
    <property type="entry name" value="Ribonuclease Inhibitor"/>
    <property type="match status" value="1"/>
</dbReference>
<dbReference type="Proteomes" id="UP000288805">
    <property type="component" value="Unassembled WGS sequence"/>
</dbReference>
<organism evidence="1 2">
    <name type="scientific">Vitis vinifera</name>
    <name type="common">Grape</name>
    <dbReference type="NCBI Taxonomy" id="29760"/>
    <lineage>
        <taxon>Eukaryota</taxon>
        <taxon>Viridiplantae</taxon>
        <taxon>Streptophyta</taxon>
        <taxon>Embryophyta</taxon>
        <taxon>Tracheophyta</taxon>
        <taxon>Spermatophyta</taxon>
        <taxon>Magnoliopsida</taxon>
        <taxon>eudicotyledons</taxon>
        <taxon>Gunneridae</taxon>
        <taxon>Pentapetalae</taxon>
        <taxon>rosids</taxon>
        <taxon>Vitales</taxon>
        <taxon>Vitaceae</taxon>
        <taxon>Viteae</taxon>
        <taxon>Vitis</taxon>
    </lineage>
</organism>
<keyword evidence="1" id="KW-0808">Transferase</keyword>
<sequence>MNSREAYQEELVELQRLSLQNNSLTVNNLKGEIASTLPSRAPSGIPKEMGNLRNLNILSLTSSGLSGLIPAEIFKISSLQKMYFLNNSLSKSLPMDICYGLPKLKFIDLSGNELEGEISSSLSCCHVVENSEYYLYHSHWRHTTSHGKFIES</sequence>
<dbReference type="InterPro" id="IPR032675">
    <property type="entry name" value="LRR_dom_sf"/>
</dbReference>
<protein>
    <submittedName>
        <fullName evidence="1">LRR receptor-like serine/threonine-protein kinase GSO1</fullName>
    </submittedName>
</protein>
<dbReference type="InterPro" id="IPR052592">
    <property type="entry name" value="LRR-RLK"/>
</dbReference>
<dbReference type="GO" id="GO:0016301">
    <property type="term" value="F:kinase activity"/>
    <property type="evidence" value="ECO:0007669"/>
    <property type="project" value="UniProtKB-KW"/>
</dbReference>
<keyword evidence="1" id="KW-0418">Kinase</keyword>
<evidence type="ECO:0000313" key="2">
    <source>
        <dbReference type="Proteomes" id="UP000288805"/>
    </source>
</evidence>
<dbReference type="PANTHER" id="PTHR48054">
    <property type="entry name" value="RECEPTOR KINASE-LIKE PROTEIN XA21"/>
    <property type="match status" value="1"/>
</dbReference>